<keyword evidence="2" id="KW-0597">Phosphoprotein</keyword>
<feature type="region of interest" description="Disordered" evidence="15">
    <location>
        <begin position="1213"/>
        <end position="1248"/>
    </location>
</feature>
<evidence type="ECO:0000256" key="13">
    <source>
        <dbReference type="PROSITE-ProRule" id="PRU00146"/>
    </source>
</evidence>
<dbReference type="InterPro" id="IPR047171">
    <property type="entry name" value="BAZ1A"/>
</dbReference>
<dbReference type="Gene3D" id="1.20.920.10">
    <property type="entry name" value="Bromodomain-like"/>
    <property type="match status" value="1"/>
</dbReference>
<dbReference type="OrthoDB" id="332390at2759"/>
<evidence type="ECO:0000256" key="11">
    <source>
        <dbReference type="ARBA" id="ARBA00068253"/>
    </source>
</evidence>
<evidence type="ECO:0000256" key="14">
    <source>
        <dbReference type="PROSITE-ProRule" id="PRU00475"/>
    </source>
</evidence>
<keyword evidence="5" id="KW-0862">Zinc</keyword>
<dbReference type="PANTHER" id="PTHR46510:SF1">
    <property type="entry name" value="BROMODOMAIN ADJACENT TO ZINC FINGER DOMAIN PROTEIN 1A"/>
    <property type="match status" value="1"/>
</dbReference>
<dbReference type="PROSITE" id="PS50827">
    <property type="entry name" value="DDT"/>
    <property type="match status" value="1"/>
</dbReference>
<dbReference type="Proteomes" id="UP001153737">
    <property type="component" value="Chromosome 5"/>
</dbReference>
<evidence type="ECO:0000256" key="2">
    <source>
        <dbReference type="ARBA" id="ARBA00022553"/>
    </source>
</evidence>
<dbReference type="Pfam" id="PF00628">
    <property type="entry name" value="PHD"/>
    <property type="match status" value="2"/>
</dbReference>
<dbReference type="GO" id="GO:0008623">
    <property type="term" value="C:CHRAC"/>
    <property type="evidence" value="ECO:0007669"/>
    <property type="project" value="TreeGrafter"/>
</dbReference>
<evidence type="ECO:0000259" key="16">
    <source>
        <dbReference type="PROSITE" id="PS50014"/>
    </source>
</evidence>
<keyword evidence="9" id="KW-0804">Transcription</keyword>
<feature type="region of interest" description="Disordered" evidence="15">
    <location>
        <begin position="250"/>
        <end position="272"/>
    </location>
</feature>
<dbReference type="GO" id="GO:0003677">
    <property type="term" value="F:DNA binding"/>
    <property type="evidence" value="ECO:0007669"/>
    <property type="project" value="TreeGrafter"/>
</dbReference>
<feature type="region of interest" description="Disordered" evidence="15">
    <location>
        <begin position="718"/>
        <end position="739"/>
    </location>
</feature>
<feature type="region of interest" description="Disordered" evidence="15">
    <location>
        <begin position="829"/>
        <end position="859"/>
    </location>
</feature>
<dbReference type="InterPro" id="IPR013136">
    <property type="entry name" value="WSTF_Acf1_Cbp146"/>
</dbReference>
<organism evidence="20 21">
    <name type="scientific">Phaedon cochleariae</name>
    <name type="common">Mustard beetle</name>
    <dbReference type="NCBI Taxonomy" id="80249"/>
    <lineage>
        <taxon>Eukaryota</taxon>
        <taxon>Metazoa</taxon>
        <taxon>Ecdysozoa</taxon>
        <taxon>Arthropoda</taxon>
        <taxon>Hexapoda</taxon>
        <taxon>Insecta</taxon>
        <taxon>Pterygota</taxon>
        <taxon>Neoptera</taxon>
        <taxon>Endopterygota</taxon>
        <taxon>Coleoptera</taxon>
        <taxon>Polyphaga</taxon>
        <taxon>Cucujiformia</taxon>
        <taxon>Chrysomeloidea</taxon>
        <taxon>Chrysomelidae</taxon>
        <taxon>Chrysomelinae</taxon>
        <taxon>Chrysomelini</taxon>
        <taxon>Phaedon</taxon>
    </lineage>
</organism>
<feature type="compositionally biased region" description="Basic and acidic residues" evidence="15">
    <location>
        <begin position="941"/>
        <end position="950"/>
    </location>
</feature>
<dbReference type="PRINTS" id="PR00503">
    <property type="entry name" value="BROMODOMAIN"/>
</dbReference>
<dbReference type="Pfam" id="PF00439">
    <property type="entry name" value="Bromodomain"/>
    <property type="match status" value="1"/>
</dbReference>
<evidence type="ECO:0000256" key="15">
    <source>
        <dbReference type="SAM" id="MobiDB-lite"/>
    </source>
</evidence>
<dbReference type="GO" id="GO:0006338">
    <property type="term" value="P:chromatin remodeling"/>
    <property type="evidence" value="ECO:0007669"/>
    <property type="project" value="InterPro"/>
</dbReference>
<evidence type="ECO:0000256" key="3">
    <source>
        <dbReference type="ARBA" id="ARBA00022723"/>
    </source>
</evidence>
<feature type="domain" description="DDT" evidence="18">
    <location>
        <begin position="368"/>
        <end position="433"/>
    </location>
</feature>
<keyword evidence="7" id="KW-0175">Coiled coil</keyword>
<dbReference type="Gene3D" id="3.30.40.10">
    <property type="entry name" value="Zinc/RING finger domain, C3HC4 (zinc finger)"/>
    <property type="match status" value="2"/>
</dbReference>
<dbReference type="InterPro" id="IPR036427">
    <property type="entry name" value="Bromodomain-like_sf"/>
</dbReference>
<dbReference type="PANTHER" id="PTHR46510">
    <property type="entry name" value="BROMODOMAIN ADJACENT TO ZINC FINGER DOMAIN PROTEIN 1A"/>
    <property type="match status" value="1"/>
</dbReference>
<dbReference type="InterPro" id="IPR001965">
    <property type="entry name" value="Znf_PHD"/>
</dbReference>
<dbReference type="Pfam" id="PF15612">
    <property type="entry name" value="WHIM1"/>
    <property type="match status" value="1"/>
</dbReference>
<dbReference type="InterPro" id="IPR011011">
    <property type="entry name" value="Znf_FYVE_PHD"/>
</dbReference>
<evidence type="ECO:0000256" key="9">
    <source>
        <dbReference type="ARBA" id="ARBA00023163"/>
    </source>
</evidence>
<dbReference type="GO" id="GO:0000228">
    <property type="term" value="C:nuclear chromosome"/>
    <property type="evidence" value="ECO:0007669"/>
    <property type="project" value="TreeGrafter"/>
</dbReference>
<keyword evidence="6" id="KW-0805">Transcription regulation</keyword>
<evidence type="ECO:0000256" key="7">
    <source>
        <dbReference type="ARBA" id="ARBA00023054"/>
    </source>
</evidence>
<feature type="region of interest" description="Disordered" evidence="15">
    <location>
        <begin position="916"/>
        <end position="950"/>
    </location>
</feature>
<dbReference type="Pfam" id="PF10537">
    <property type="entry name" value="WAC_Acf1_DNA_bd"/>
    <property type="match status" value="1"/>
</dbReference>
<dbReference type="InterPro" id="IPR019786">
    <property type="entry name" value="Zinc_finger_PHD-type_CS"/>
</dbReference>
<evidence type="ECO:0000259" key="18">
    <source>
        <dbReference type="PROSITE" id="PS50827"/>
    </source>
</evidence>
<feature type="compositionally biased region" description="Polar residues" evidence="15">
    <location>
        <begin position="730"/>
        <end position="739"/>
    </location>
</feature>
<keyword evidence="4 13" id="KW-0863">Zinc-finger</keyword>
<dbReference type="SUPFAM" id="SSF57903">
    <property type="entry name" value="FYVE/PHD zinc finger"/>
    <property type="match status" value="2"/>
</dbReference>
<feature type="region of interest" description="Disordered" evidence="15">
    <location>
        <begin position="1114"/>
        <end position="1159"/>
    </location>
</feature>
<protein>
    <recommendedName>
        <fullName evidence="11">Bromodomain adjacent to zinc finger domain protein 1A</fullName>
    </recommendedName>
</protein>
<evidence type="ECO:0000256" key="6">
    <source>
        <dbReference type="ARBA" id="ARBA00023015"/>
    </source>
</evidence>
<dbReference type="SMART" id="SM00297">
    <property type="entry name" value="BROMO"/>
    <property type="match status" value="1"/>
</dbReference>
<dbReference type="Pfam" id="PF02791">
    <property type="entry name" value="DDT"/>
    <property type="match status" value="1"/>
</dbReference>
<comment type="subcellular location">
    <subcellularLocation>
        <location evidence="1 14">Nucleus</location>
    </subcellularLocation>
</comment>
<gene>
    <name evidence="20" type="ORF">PHAECO_LOCUS9708</name>
</gene>
<feature type="domain" description="Bromo" evidence="16">
    <location>
        <begin position="1266"/>
        <end position="1336"/>
    </location>
</feature>
<dbReference type="GO" id="GO:0008270">
    <property type="term" value="F:zinc ion binding"/>
    <property type="evidence" value="ECO:0007669"/>
    <property type="project" value="UniProtKB-KW"/>
</dbReference>
<dbReference type="GO" id="GO:0045740">
    <property type="term" value="P:positive regulation of DNA replication"/>
    <property type="evidence" value="ECO:0007669"/>
    <property type="project" value="TreeGrafter"/>
</dbReference>
<dbReference type="SUPFAM" id="SSF47370">
    <property type="entry name" value="Bromodomain"/>
    <property type="match status" value="1"/>
</dbReference>
<reference evidence="20" key="1">
    <citation type="submission" date="2022-01" db="EMBL/GenBank/DDBJ databases">
        <authorList>
            <person name="King R."/>
        </authorList>
    </citation>
    <scope>NUCLEOTIDE SEQUENCE</scope>
</reference>
<feature type="domain" description="PHD-type" evidence="17">
    <location>
        <begin position="1163"/>
        <end position="1210"/>
    </location>
</feature>
<proteinExistence type="predicted"/>
<accession>A0A9P0DR47</accession>
<name>A0A9P0DR47_PHACE</name>
<dbReference type="InterPro" id="IPR001487">
    <property type="entry name" value="Bromodomain"/>
</dbReference>
<reference evidence="20" key="2">
    <citation type="submission" date="2022-10" db="EMBL/GenBank/DDBJ databases">
        <authorList>
            <consortium name="ENA_rothamsted_submissions"/>
            <consortium name="culmorum"/>
            <person name="King R."/>
        </authorList>
    </citation>
    <scope>NUCLEOTIDE SEQUENCE</scope>
</reference>
<keyword evidence="3" id="KW-0479">Metal-binding</keyword>
<dbReference type="InterPro" id="IPR013083">
    <property type="entry name" value="Znf_RING/FYVE/PHD"/>
</dbReference>
<evidence type="ECO:0000313" key="21">
    <source>
        <dbReference type="Proteomes" id="UP001153737"/>
    </source>
</evidence>
<dbReference type="InterPro" id="IPR028941">
    <property type="entry name" value="WHIM2_dom"/>
</dbReference>
<dbReference type="PROSITE" id="PS50016">
    <property type="entry name" value="ZF_PHD_2"/>
    <property type="match status" value="2"/>
</dbReference>
<dbReference type="GO" id="GO:0031445">
    <property type="term" value="P:regulation of heterochromatin formation"/>
    <property type="evidence" value="ECO:0007669"/>
    <property type="project" value="TreeGrafter"/>
</dbReference>
<dbReference type="InterPro" id="IPR018501">
    <property type="entry name" value="DDT_dom"/>
</dbReference>
<evidence type="ECO:0000256" key="12">
    <source>
        <dbReference type="PROSITE-ProRule" id="PRU00035"/>
    </source>
</evidence>
<evidence type="ECO:0000259" key="17">
    <source>
        <dbReference type="PROSITE" id="PS50016"/>
    </source>
</evidence>
<feature type="compositionally biased region" description="Basic and acidic residues" evidence="15">
    <location>
        <begin position="1213"/>
        <end position="1224"/>
    </location>
</feature>
<evidence type="ECO:0000259" key="19">
    <source>
        <dbReference type="PROSITE" id="PS51136"/>
    </source>
</evidence>
<keyword evidence="8 12" id="KW-0103">Bromodomain</keyword>
<dbReference type="PROSITE" id="PS51136">
    <property type="entry name" value="WAC"/>
    <property type="match status" value="1"/>
</dbReference>
<dbReference type="SMART" id="SM00249">
    <property type="entry name" value="PHD"/>
    <property type="match status" value="2"/>
</dbReference>
<dbReference type="FunFam" id="3.30.40.10:FF:000300">
    <property type="entry name" value="Bromodomain adjacent to zinc finger domain protein 1A"/>
    <property type="match status" value="1"/>
</dbReference>
<dbReference type="PROSITE" id="PS01359">
    <property type="entry name" value="ZF_PHD_1"/>
    <property type="match status" value="2"/>
</dbReference>
<feature type="compositionally biased region" description="Acidic residues" evidence="15">
    <location>
        <begin position="1123"/>
        <end position="1157"/>
    </location>
</feature>
<feature type="compositionally biased region" description="Polar residues" evidence="15">
    <location>
        <begin position="931"/>
        <end position="940"/>
    </location>
</feature>
<evidence type="ECO:0000256" key="4">
    <source>
        <dbReference type="ARBA" id="ARBA00022771"/>
    </source>
</evidence>
<evidence type="ECO:0000256" key="8">
    <source>
        <dbReference type="ARBA" id="ARBA00023117"/>
    </source>
</evidence>
<evidence type="ECO:0000256" key="5">
    <source>
        <dbReference type="ARBA" id="ARBA00022833"/>
    </source>
</evidence>
<dbReference type="Pfam" id="PF15613">
    <property type="entry name" value="WSD"/>
    <property type="match status" value="1"/>
</dbReference>
<feature type="compositionally biased region" description="Basic and acidic residues" evidence="15">
    <location>
        <begin position="916"/>
        <end position="929"/>
    </location>
</feature>
<dbReference type="InterPro" id="IPR028942">
    <property type="entry name" value="WHIM1_dom"/>
</dbReference>
<dbReference type="PROSITE" id="PS50014">
    <property type="entry name" value="BROMODOMAIN_2"/>
    <property type="match status" value="1"/>
</dbReference>
<evidence type="ECO:0000256" key="1">
    <source>
        <dbReference type="ARBA" id="ARBA00004123"/>
    </source>
</evidence>
<dbReference type="SMART" id="SM00571">
    <property type="entry name" value="DDT"/>
    <property type="match status" value="1"/>
</dbReference>
<evidence type="ECO:0000313" key="20">
    <source>
        <dbReference type="EMBL" id="CAH1169684.1"/>
    </source>
</evidence>
<sequence>MPLLKKKPLEKYTITDYLRDDEEVFYCEITDEIFRDYEEFSERMFLYNSMVWTCSMTGKQNLTYQEALESEENAKQSLKEFPVELRLPILYLASKTLRTSFGDMAEDVFMYVKDRYFIGENLETSFTGSKWKDSHVLQVIAPPADKIGSPKKSQKNGNNTDRNYWPPANLFKYEIEHLDADDNDISEIMIVDCNQIRRKKTYFNRDKCKLFLKQYVEHDSTGLFVIKPSVVEDFGLAKMKFDQIFDGPPPNFEVSKKREKTQNGKKKSKQETLAKFLTKNNGSSSGGTKEPVAGKKNLLEEMKKREQEFKVKKQLKEEEKLALKKKHKLNSIKLNNVVKDWLKQKEDLDLEDQKVLPVPIPVKSKVPDEHFGDMLMVMEFVDSFSKLLSTKDFFPGGFTMEIMERALTENEVAGPLTDIIQMFLTALFNAQDEESGQYRTALESAAEIKEEEVSNNLSLTDATRLATLASSWSNRYQGLPLGRLPLYSVTVSEILRLHLLSSGARINETGAKWRYAQRGGYTSEDDPGLHLRLHQPHILRSLGVHNVVQLPMCDKLQILSCLINQLLTYADVRDIVEERLDKSKQLKSDLKTVQVAEKKREQEFVTAKYKLQKEMKEDPAGLKEALEKLEKEAEKKQIENSRKISKLMKSVYDEQSQIGTDRAYRRYLRLESVPGIFVNVEELNAGECKTEMTRQNADLVNATRQQLLNHLRKIHIEGADGENKARSPKKNGSLTSMSSQDLQAHSDLLMCSTNSTTCKVHSSSIDHPRWSFFHDEYSLEELSGALNPRGRREGELLRTLKNDDDRLRRVVQHTPVRGLNGEVEIAVKEEDDQKPVSRNNKKGKDRYEDANLGYPPSVPPEGALESALLDNLLEMEEKIYGGGLGLLAVKDRDEWRGCLTAKRYDDLDKGIVKREKGKVSKVKKGEKTKNGSRPTTPESTPRSELKEYQDPGRFLGTAAETEALGQSERLQKSVKGLAVALAQVAQAVDPKYLKKPLGMADLTKTDKKQDYDYLDRWEQSLLASTSYSQVFLHYGILDSCVMWSRSALLARCRICHRQKDSENMLLCDNCNLGHHLYCLKPKLTTIPKGDWFCDKCNKEKEKQALLLSPQPTPAKKRRIFRDEDIEEEEESSGGEEEEEDEPDEESEDEMEADEDLPNGDSKMDLCATCQFGGELITCEKCSSYYHLECCDPPMRRAPRGSWQCHSCKGFKETKERSDRRDNKNDSVYSDSGDEIVHQKRSQRKEGDRMDLPLHNVALQELLAEVMKQEEAWPFLRPVQKTEVPDYYDVISKPMDFGTIKYKLNMGQYREDSELMRDVVLVFENCNTYNDTDAEVYRCGVKLLKFFEKRAKDLGLKLPEEMESDDCRPTKSKKRRTK</sequence>
<keyword evidence="21" id="KW-1185">Reference proteome</keyword>
<evidence type="ECO:0000256" key="10">
    <source>
        <dbReference type="ARBA" id="ARBA00023242"/>
    </source>
</evidence>
<dbReference type="EMBL" id="OU896711">
    <property type="protein sequence ID" value="CAH1169684.1"/>
    <property type="molecule type" value="Genomic_DNA"/>
</dbReference>
<feature type="domain" description="PHD-type" evidence="17">
    <location>
        <begin position="1049"/>
        <end position="1099"/>
    </location>
</feature>
<dbReference type="InterPro" id="IPR019787">
    <property type="entry name" value="Znf_PHD-finger"/>
</dbReference>
<feature type="domain" description="WAC" evidence="19">
    <location>
        <begin position="22"/>
        <end position="130"/>
    </location>
</feature>
<keyword evidence="10 14" id="KW-0539">Nucleus</keyword>
<dbReference type="GO" id="GO:0006355">
    <property type="term" value="P:regulation of DNA-templated transcription"/>
    <property type="evidence" value="ECO:0007669"/>
    <property type="project" value="TreeGrafter"/>
</dbReference>